<dbReference type="PANTHER" id="PTHR13058:SF19">
    <property type="entry name" value="LD40940P"/>
    <property type="match status" value="1"/>
</dbReference>
<evidence type="ECO:0000256" key="4">
    <source>
        <dbReference type="ARBA" id="ARBA00022801"/>
    </source>
</evidence>
<evidence type="ECO:0000256" key="5">
    <source>
        <dbReference type="ARBA" id="ARBA00022839"/>
    </source>
</evidence>
<reference evidence="10" key="1">
    <citation type="submission" date="2025-08" db="UniProtKB">
        <authorList>
            <consortium name="RefSeq"/>
        </authorList>
    </citation>
    <scope>IDENTIFICATION</scope>
    <source>
        <tissue evidence="10">Fruit stalk</tissue>
    </source>
</reference>
<gene>
    <name evidence="10" type="primary">LOC111307501</name>
</gene>
<evidence type="ECO:0000256" key="1">
    <source>
        <dbReference type="ARBA" id="ARBA00001946"/>
    </source>
</evidence>
<evidence type="ECO:0000256" key="3">
    <source>
        <dbReference type="ARBA" id="ARBA00022723"/>
    </source>
</evidence>
<evidence type="ECO:0000313" key="9">
    <source>
        <dbReference type="Proteomes" id="UP000515121"/>
    </source>
</evidence>
<comment type="similarity">
    <text evidence="7">Belongs to the exonuclease superfamily. TREX family.</text>
</comment>
<dbReference type="AlphaFoldDB" id="A0A6P6A8W1"/>
<evidence type="ECO:0000259" key="8">
    <source>
        <dbReference type="SMART" id="SM00479"/>
    </source>
</evidence>
<dbReference type="GeneID" id="111307501"/>
<proteinExistence type="inferred from homology"/>
<protein>
    <submittedName>
        <fullName evidence="10">Exonuclease DPD1, chloroplastic/mitochondrial-like</fullName>
    </submittedName>
</protein>
<dbReference type="Gene3D" id="3.30.420.10">
    <property type="entry name" value="Ribonuclease H-like superfamily/Ribonuclease H"/>
    <property type="match status" value="1"/>
</dbReference>
<keyword evidence="9" id="KW-1185">Reference proteome</keyword>
<dbReference type="Proteomes" id="UP000515121">
    <property type="component" value="Unplaced"/>
</dbReference>
<dbReference type="GO" id="GO:0008296">
    <property type="term" value="F:3'-5'-DNA exonuclease activity"/>
    <property type="evidence" value="ECO:0007669"/>
    <property type="project" value="TreeGrafter"/>
</dbReference>
<dbReference type="Pfam" id="PF00929">
    <property type="entry name" value="RNase_T"/>
    <property type="match status" value="1"/>
</dbReference>
<evidence type="ECO:0000256" key="7">
    <source>
        <dbReference type="ARBA" id="ARBA00025769"/>
    </source>
</evidence>
<dbReference type="SUPFAM" id="SSF53098">
    <property type="entry name" value="Ribonuclease H-like"/>
    <property type="match status" value="1"/>
</dbReference>
<feature type="domain" description="Exonuclease" evidence="8">
    <location>
        <begin position="138"/>
        <end position="316"/>
    </location>
</feature>
<dbReference type="GO" id="GO:0003676">
    <property type="term" value="F:nucleic acid binding"/>
    <property type="evidence" value="ECO:0007669"/>
    <property type="project" value="InterPro"/>
</dbReference>
<dbReference type="RefSeq" id="XP_022761252.1">
    <property type="nucleotide sequence ID" value="XM_022905517.1"/>
</dbReference>
<dbReference type="PANTHER" id="PTHR13058">
    <property type="entry name" value="THREE PRIME REPAIR EXONUCLEASE 1, 2"/>
    <property type="match status" value="1"/>
</dbReference>
<dbReference type="GO" id="GO:0006308">
    <property type="term" value="P:DNA catabolic process"/>
    <property type="evidence" value="ECO:0007669"/>
    <property type="project" value="TreeGrafter"/>
</dbReference>
<keyword evidence="5" id="KW-0269">Exonuclease</keyword>
<evidence type="ECO:0000256" key="2">
    <source>
        <dbReference type="ARBA" id="ARBA00022722"/>
    </source>
</evidence>
<keyword evidence="6" id="KW-0460">Magnesium</keyword>
<organism evidence="9 10">
    <name type="scientific">Durio zibethinus</name>
    <name type="common">Durian</name>
    <dbReference type="NCBI Taxonomy" id="66656"/>
    <lineage>
        <taxon>Eukaryota</taxon>
        <taxon>Viridiplantae</taxon>
        <taxon>Streptophyta</taxon>
        <taxon>Embryophyta</taxon>
        <taxon>Tracheophyta</taxon>
        <taxon>Spermatophyta</taxon>
        <taxon>Magnoliopsida</taxon>
        <taxon>eudicotyledons</taxon>
        <taxon>Gunneridae</taxon>
        <taxon>Pentapetalae</taxon>
        <taxon>rosids</taxon>
        <taxon>malvids</taxon>
        <taxon>Malvales</taxon>
        <taxon>Malvaceae</taxon>
        <taxon>Helicteroideae</taxon>
        <taxon>Durio</taxon>
    </lineage>
</organism>
<keyword evidence="3" id="KW-0479">Metal-binding</keyword>
<evidence type="ECO:0000256" key="6">
    <source>
        <dbReference type="ARBA" id="ARBA00022842"/>
    </source>
</evidence>
<accession>A0A6P6A8W1</accession>
<dbReference type="OrthoDB" id="10250935at2759"/>
<keyword evidence="2" id="KW-0540">Nuclease</keyword>
<dbReference type="InterPro" id="IPR040393">
    <property type="entry name" value="TREX1/2"/>
</dbReference>
<dbReference type="InterPro" id="IPR013520">
    <property type="entry name" value="Ribonucl_H"/>
</dbReference>
<dbReference type="KEGG" id="dzi:111307501"/>
<dbReference type="InterPro" id="IPR012337">
    <property type="entry name" value="RNaseH-like_sf"/>
</dbReference>
<name>A0A6P6A8W1_DURZI</name>
<keyword evidence="4" id="KW-0378">Hydrolase</keyword>
<comment type="cofactor">
    <cofactor evidence="1">
        <name>Mg(2+)</name>
        <dbReference type="ChEBI" id="CHEBI:18420"/>
    </cofactor>
</comment>
<dbReference type="GO" id="GO:0046872">
    <property type="term" value="F:metal ion binding"/>
    <property type="evidence" value="ECO:0007669"/>
    <property type="project" value="UniProtKB-KW"/>
</dbReference>
<dbReference type="SMART" id="SM00479">
    <property type="entry name" value="EXOIII"/>
    <property type="match status" value="1"/>
</dbReference>
<dbReference type="InterPro" id="IPR036397">
    <property type="entry name" value="RNaseH_sf"/>
</dbReference>
<dbReference type="GO" id="GO:0005737">
    <property type="term" value="C:cytoplasm"/>
    <property type="evidence" value="ECO:0007669"/>
    <property type="project" value="TreeGrafter"/>
</dbReference>
<dbReference type="CDD" id="cd06127">
    <property type="entry name" value="DEDDh"/>
    <property type="match status" value="1"/>
</dbReference>
<evidence type="ECO:0000313" key="10">
    <source>
        <dbReference type="RefSeq" id="XP_022761252.1"/>
    </source>
</evidence>
<sequence>MMTGAMCFSLLQFPRCRIQPLPHFRSTYVGYLSHNFHILIHSPMVCSKVKLLGSHAFEPLQQGTINRTQVLRPKSTVSGLRTRDIEKSKPSNVSHEYLDRQMQASTINSAVSSCFRSIQYCDAKRQILESQDPKQLVTVFVFDIETTGFCKKSGRIIEIAIRDLSGGKNSCLHTLINPDQHVPNSHIHGITTNMVNRSDVPRMKDFIPILMHYIRLRQRIPGSLCLFIAHNARSFDVPFLVKEFSRCSMVIPSNLLFLDTLPLARQLMKLNGSRLHSLQALREHYNIQSGDATHRAMLDVDLLSAILEKMTVDMKLTIADFLENSFAAPDPIDLMKTKKKC</sequence>